<sequence>MTSFQTDQVFSSRENLVDWVQNVARSLGYVIVTKRTKTKPSGYVSKVVLMCDRGGVFKGQETSTRNTGTRKTNCPFELQACYYKLDDVWRLKVKNDQHNHDPATFLEGHPFARRLTQNESKMVVEMRIKNVPPWNILLELKKHNEKNVSTIKTIYNEGNKVRMAEREGYDDGCHLQD</sequence>
<reference evidence="1 2" key="2">
    <citation type="journal article" date="2022" name="Mol. Ecol. Resour.">
        <title>The genomes of chicory, endive, great burdock and yacon provide insights into Asteraceae paleo-polyploidization history and plant inulin production.</title>
        <authorList>
            <person name="Fan W."/>
            <person name="Wang S."/>
            <person name="Wang H."/>
            <person name="Wang A."/>
            <person name="Jiang F."/>
            <person name="Liu H."/>
            <person name="Zhao H."/>
            <person name="Xu D."/>
            <person name="Zhang Y."/>
        </authorList>
    </citation>
    <scope>NUCLEOTIDE SEQUENCE [LARGE SCALE GENOMIC DNA]</scope>
    <source>
        <strain evidence="2">cv. Punajuju</strain>
        <tissue evidence="1">Leaves</tissue>
    </source>
</reference>
<comment type="caution">
    <text evidence="1">The sequence shown here is derived from an EMBL/GenBank/DDBJ whole genome shotgun (WGS) entry which is preliminary data.</text>
</comment>
<accession>A0ACB9FBI5</accession>
<protein>
    <submittedName>
        <fullName evidence="1">Uncharacterized protein</fullName>
    </submittedName>
</protein>
<evidence type="ECO:0000313" key="1">
    <source>
        <dbReference type="EMBL" id="KAI3768684.1"/>
    </source>
</evidence>
<gene>
    <name evidence="1" type="ORF">L2E82_19514</name>
</gene>
<dbReference type="Proteomes" id="UP001055811">
    <property type="component" value="Linkage Group LG03"/>
</dbReference>
<dbReference type="EMBL" id="CM042011">
    <property type="protein sequence ID" value="KAI3768684.1"/>
    <property type="molecule type" value="Genomic_DNA"/>
</dbReference>
<name>A0ACB9FBI5_CICIN</name>
<evidence type="ECO:0000313" key="2">
    <source>
        <dbReference type="Proteomes" id="UP001055811"/>
    </source>
</evidence>
<proteinExistence type="predicted"/>
<organism evidence="1 2">
    <name type="scientific">Cichorium intybus</name>
    <name type="common">Chicory</name>
    <dbReference type="NCBI Taxonomy" id="13427"/>
    <lineage>
        <taxon>Eukaryota</taxon>
        <taxon>Viridiplantae</taxon>
        <taxon>Streptophyta</taxon>
        <taxon>Embryophyta</taxon>
        <taxon>Tracheophyta</taxon>
        <taxon>Spermatophyta</taxon>
        <taxon>Magnoliopsida</taxon>
        <taxon>eudicotyledons</taxon>
        <taxon>Gunneridae</taxon>
        <taxon>Pentapetalae</taxon>
        <taxon>asterids</taxon>
        <taxon>campanulids</taxon>
        <taxon>Asterales</taxon>
        <taxon>Asteraceae</taxon>
        <taxon>Cichorioideae</taxon>
        <taxon>Cichorieae</taxon>
        <taxon>Cichoriinae</taxon>
        <taxon>Cichorium</taxon>
    </lineage>
</organism>
<keyword evidence="2" id="KW-1185">Reference proteome</keyword>
<reference evidence="2" key="1">
    <citation type="journal article" date="2022" name="Mol. Ecol. Resour.">
        <title>The genomes of chicory, endive, great burdock and yacon provide insights into Asteraceae palaeo-polyploidization history and plant inulin production.</title>
        <authorList>
            <person name="Fan W."/>
            <person name="Wang S."/>
            <person name="Wang H."/>
            <person name="Wang A."/>
            <person name="Jiang F."/>
            <person name="Liu H."/>
            <person name="Zhao H."/>
            <person name="Xu D."/>
            <person name="Zhang Y."/>
        </authorList>
    </citation>
    <scope>NUCLEOTIDE SEQUENCE [LARGE SCALE GENOMIC DNA]</scope>
    <source>
        <strain evidence="2">cv. Punajuju</strain>
    </source>
</reference>